<sequence length="467" mass="48804">MNSRCAGHARARIALHHWRRDPLARRQGDDCMSPDLPTAYLTLLVLFASTLGISIGLRYGAAQAGHRARWTDAHALASLGGMALALGAIAPAPLWAVLAQSLCLGAQLMLVRGLAASGMAMAPHHLRAMVAGGVASVALLGLIATVQDAVMAERAIRTLGHAITALVVWQALRLLNRERRSHTIAHSLVWVACCAQLAAQALCLALALAAGGAGAWSTLRPDEPGMLAQAPLLLMLIAVLSGVVGFTLLSAERQLAEQRARARLDSLTGLFHRGALDDAAMTLAAEAARTGKPLSCLVIDVDRFKQVNDRAGHQAGDQVLKRIAETLRRACRASDVAARFGGEEFCLLCPNTGEEEAVLLAERIRARIAAIALPEDIGGHASVSIGIALAQHAGDARRSWERLFAEADRALYRAKREGRNRVIHAAAGAGIAANAANVANGANAANAANEAAEPAAWSVACGVSVSG</sequence>
<evidence type="ECO:0000256" key="1">
    <source>
        <dbReference type="ARBA" id="ARBA00012528"/>
    </source>
</evidence>
<evidence type="ECO:0000256" key="3">
    <source>
        <dbReference type="SAM" id="Phobius"/>
    </source>
</evidence>
<dbReference type="CDD" id="cd01949">
    <property type="entry name" value="GGDEF"/>
    <property type="match status" value="1"/>
</dbReference>
<evidence type="ECO:0000313" key="5">
    <source>
        <dbReference type="EMBL" id="KAA6120762.1"/>
    </source>
</evidence>
<dbReference type="GO" id="GO:0052621">
    <property type="term" value="F:diguanylate cyclase activity"/>
    <property type="evidence" value="ECO:0007669"/>
    <property type="project" value="UniProtKB-EC"/>
</dbReference>
<organism evidence="5 6">
    <name type="scientific">Cupriavidus cauae</name>
    <dbReference type="NCBI Taxonomy" id="2608999"/>
    <lineage>
        <taxon>Bacteria</taxon>
        <taxon>Pseudomonadati</taxon>
        <taxon>Pseudomonadota</taxon>
        <taxon>Betaproteobacteria</taxon>
        <taxon>Burkholderiales</taxon>
        <taxon>Burkholderiaceae</taxon>
        <taxon>Cupriavidus</taxon>
    </lineage>
</organism>
<dbReference type="InterPro" id="IPR000160">
    <property type="entry name" value="GGDEF_dom"/>
</dbReference>
<dbReference type="Proteomes" id="UP000324324">
    <property type="component" value="Unassembled WGS sequence"/>
</dbReference>
<dbReference type="GO" id="GO:0005886">
    <property type="term" value="C:plasma membrane"/>
    <property type="evidence" value="ECO:0007669"/>
    <property type="project" value="TreeGrafter"/>
</dbReference>
<dbReference type="InterPro" id="IPR050469">
    <property type="entry name" value="Diguanylate_Cyclase"/>
</dbReference>
<dbReference type="Pfam" id="PF00990">
    <property type="entry name" value="GGDEF"/>
    <property type="match status" value="1"/>
</dbReference>
<protein>
    <recommendedName>
        <fullName evidence="1">diguanylate cyclase</fullName>
        <ecNumber evidence="1">2.7.7.65</ecNumber>
    </recommendedName>
</protein>
<gene>
    <name evidence="5" type="ORF">F1599_16420</name>
</gene>
<keyword evidence="3" id="KW-0472">Membrane</keyword>
<dbReference type="AlphaFoldDB" id="A0A5M8ADK4"/>
<dbReference type="GO" id="GO:1902201">
    <property type="term" value="P:negative regulation of bacterial-type flagellum-dependent cell motility"/>
    <property type="evidence" value="ECO:0007669"/>
    <property type="project" value="TreeGrafter"/>
</dbReference>
<name>A0A5M8ADK4_9BURK</name>
<feature type="transmembrane region" description="Helical" evidence="3">
    <location>
        <begin position="39"/>
        <end position="61"/>
    </location>
</feature>
<feature type="transmembrane region" description="Helical" evidence="3">
    <location>
        <begin position="230"/>
        <end position="251"/>
    </location>
</feature>
<keyword evidence="6" id="KW-1185">Reference proteome</keyword>
<dbReference type="InterPro" id="IPR043128">
    <property type="entry name" value="Rev_trsase/Diguanyl_cyclase"/>
</dbReference>
<feature type="transmembrane region" description="Helical" evidence="3">
    <location>
        <begin position="126"/>
        <end position="146"/>
    </location>
</feature>
<dbReference type="NCBIfam" id="TIGR00254">
    <property type="entry name" value="GGDEF"/>
    <property type="match status" value="1"/>
</dbReference>
<reference evidence="5 6" key="1">
    <citation type="submission" date="2019-09" db="EMBL/GenBank/DDBJ databases">
        <title>Isolation of a novel species in the genus Cupriavidus from patients with sepsis using whole genome sequencing.</title>
        <authorList>
            <person name="Kweon O.J."/>
            <person name="Lee M.-K."/>
        </authorList>
    </citation>
    <scope>NUCLEOTIDE SEQUENCE [LARGE SCALE GENOMIC DNA]</scope>
    <source>
        <strain evidence="5 6">MKL-01</strain>
    </source>
</reference>
<dbReference type="SUPFAM" id="SSF55073">
    <property type="entry name" value="Nucleotide cyclase"/>
    <property type="match status" value="1"/>
</dbReference>
<dbReference type="FunFam" id="3.30.70.270:FF:000001">
    <property type="entry name" value="Diguanylate cyclase domain protein"/>
    <property type="match status" value="1"/>
</dbReference>
<keyword evidence="3" id="KW-1133">Transmembrane helix</keyword>
<keyword evidence="3" id="KW-0812">Transmembrane</keyword>
<comment type="caution">
    <text evidence="5">The sequence shown here is derived from an EMBL/GenBank/DDBJ whole genome shotgun (WGS) entry which is preliminary data.</text>
</comment>
<dbReference type="PANTHER" id="PTHR45138:SF9">
    <property type="entry name" value="DIGUANYLATE CYCLASE DGCM-RELATED"/>
    <property type="match status" value="1"/>
</dbReference>
<feature type="transmembrane region" description="Helical" evidence="3">
    <location>
        <begin position="73"/>
        <end position="90"/>
    </location>
</feature>
<dbReference type="EMBL" id="VWRN01000045">
    <property type="protein sequence ID" value="KAA6120762.1"/>
    <property type="molecule type" value="Genomic_DNA"/>
</dbReference>
<accession>A0A5M8ADK4</accession>
<evidence type="ECO:0000256" key="2">
    <source>
        <dbReference type="ARBA" id="ARBA00034247"/>
    </source>
</evidence>
<dbReference type="PROSITE" id="PS50887">
    <property type="entry name" value="GGDEF"/>
    <property type="match status" value="1"/>
</dbReference>
<evidence type="ECO:0000259" key="4">
    <source>
        <dbReference type="PROSITE" id="PS50887"/>
    </source>
</evidence>
<dbReference type="EC" id="2.7.7.65" evidence="1"/>
<proteinExistence type="predicted"/>
<dbReference type="Gene3D" id="3.30.70.270">
    <property type="match status" value="1"/>
</dbReference>
<dbReference type="SMART" id="SM00267">
    <property type="entry name" value="GGDEF"/>
    <property type="match status" value="1"/>
</dbReference>
<dbReference type="InterPro" id="IPR029787">
    <property type="entry name" value="Nucleotide_cyclase"/>
</dbReference>
<feature type="domain" description="GGDEF" evidence="4">
    <location>
        <begin position="292"/>
        <end position="427"/>
    </location>
</feature>
<dbReference type="GO" id="GO:0043709">
    <property type="term" value="P:cell adhesion involved in single-species biofilm formation"/>
    <property type="evidence" value="ECO:0007669"/>
    <property type="project" value="TreeGrafter"/>
</dbReference>
<dbReference type="PANTHER" id="PTHR45138">
    <property type="entry name" value="REGULATORY COMPONENTS OF SENSORY TRANSDUCTION SYSTEM"/>
    <property type="match status" value="1"/>
</dbReference>
<feature type="transmembrane region" description="Helical" evidence="3">
    <location>
        <begin position="188"/>
        <end position="210"/>
    </location>
</feature>
<comment type="catalytic activity">
    <reaction evidence="2">
        <text>2 GTP = 3',3'-c-di-GMP + 2 diphosphate</text>
        <dbReference type="Rhea" id="RHEA:24898"/>
        <dbReference type="ChEBI" id="CHEBI:33019"/>
        <dbReference type="ChEBI" id="CHEBI:37565"/>
        <dbReference type="ChEBI" id="CHEBI:58805"/>
        <dbReference type="EC" id="2.7.7.65"/>
    </reaction>
</comment>
<evidence type="ECO:0000313" key="6">
    <source>
        <dbReference type="Proteomes" id="UP000324324"/>
    </source>
</evidence>